<dbReference type="SUPFAM" id="SSF53474">
    <property type="entry name" value="alpha/beta-Hydrolases"/>
    <property type="match status" value="1"/>
</dbReference>
<organism evidence="2 3">
    <name type="scientific">Phlyctema vagabunda</name>
    <dbReference type="NCBI Taxonomy" id="108571"/>
    <lineage>
        <taxon>Eukaryota</taxon>
        <taxon>Fungi</taxon>
        <taxon>Dikarya</taxon>
        <taxon>Ascomycota</taxon>
        <taxon>Pezizomycotina</taxon>
        <taxon>Leotiomycetes</taxon>
        <taxon>Helotiales</taxon>
        <taxon>Dermateaceae</taxon>
        <taxon>Phlyctema</taxon>
    </lineage>
</organism>
<evidence type="ECO:0000313" key="3">
    <source>
        <dbReference type="Proteomes" id="UP001629113"/>
    </source>
</evidence>
<protein>
    <recommendedName>
        <fullName evidence="4">Alpha/beta-hydrolase</fullName>
    </recommendedName>
</protein>
<evidence type="ECO:0000256" key="1">
    <source>
        <dbReference type="SAM" id="SignalP"/>
    </source>
</evidence>
<dbReference type="Gene3D" id="3.40.50.1820">
    <property type="entry name" value="alpha/beta hydrolase"/>
    <property type="match status" value="1"/>
</dbReference>
<dbReference type="Proteomes" id="UP001629113">
    <property type="component" value="Unassembled WGS sequence"/>
</dbReference>
<dbReference type="InterPro" id="IPR029058">
    <property type="entry name" value="AB_hydrolase_fold"/>
</dbReference>
<evidence type="ECO:0008006" key="4">
    <source>
        <dbReference type="Google" id="ProtNLM"/>
    </source>
</evidence>
<feature type="chain" id="PRO_5047286982" description="Alpha/beta-hydrolase" evidence="1">
    <location>
        <begin position="21"/>
        <end position="467"/>
    </location>
</feature>
<reference evidence="2 3" key="1">
    <citation type="submission" date="2024-06" db="EMBL/GenBank/DDBJ databases">
        <title>Complete genome of Phlyctema vagabunda strain 19-DSS-EL-015.</title>
        <authorList>
            <person name="Fiorenzani C."/>
        </authorList>
    </citation>
    <scope>NUCLEOTIDE SEQUENCE [LARGE SCALE GENOMIC DNA]</scope>
    <source>
        <strain evidence="2 3">19-DSS-EL-015</strain>
    </source>
</reference>
<sequence>MKGSLCLLAGIGLFTALVATSPATAPELSRRAAEEQLIPSKIIDGAQLEGTLGGVFSDVTEVSAVASAIIGVVQAIVPSPAPTSIVDAISKVASIYATHPTDFVESALALVLNGLTPGSIANLALAQSSEENSSNNNNLINPTTTIYPKKAPDDAPYSISESVLRGAINIPSGFTYGNVTPVILIPGTGATGGMNFIPNFGKKFAGSSYADPVYLNIPDAQLNDIQLNSEFVAYAINYISAISGDKKVALLSWSQGSLDGQWAFTYWPSTRAVVADFITISGDLDGTVLAYLACPNFPQLPCPPSIYQQEYNSNFVKTLRNAGGDSAYVPTTSVYSAFDQIVLPQSDSNASAFVLDARNVGVSNTELQNACTIAQPGGTLYAHEGVLYNALAFALAKDALTHDGPGLLSRIDVVAECQKIATDGLSVLDVVATEALIPVFVLRVLTYASKIFTEPTIKDYARKDIPA</sequence>
<dbReference type="PANTHER" id="PTHR37574">
    <property type="entry name" value="LIPASE B"/>
    <property type="match status" value="1"/>
</dbReference>
<name>A0ABR4PGF7_9HELO</name>
<feature type="signal peptide" evidence="1">
    <location>
        <begin position="1"/>
        <end position="20"/>
    </location>
</feature>
<proteinExistence type="predicted"/>
<keyword evidence="1" id="KW-0732">Signal</keyword>
<gene>
    <name evidence="2" type="ORF">PVAG01_06338</name>
</gene>
<keyword evidence="3" id="KW-1185">Reference proteome</keyword>
<dbReference type="InterPro" id="IPR053228">
    <property type="entry name" value="Stereospecific_Lipase"/>
</dbReference>
<dbReference type="PANTHER" id="PTHR37574:SF1">
    <property type="entry name" value="LIPASE B"/>
    <property type="match status" value="1"/>
</dbReference>
<evidence type="ECO:0000313" key="2">
    <source>
        <dbReference type="EMBL" id="KAL3422182.1"/>
    </source>
</evidence>
<accession>A0ABR4PGF7</accession>
<dbReference type="EMBL" id="JBFCZG010000005">
    <property type="protein sequence ID" value="KAL3422182.1"/>
    <property type="molecule type" value="Genomic_DNA"/>
</dbReference>
<comment type="caution">
    <text evidence="2">The sequence shown here is derived from an EMBL/GenBank/DDBJ whole genome shotgun (WGS) entry which is preliminary data.</text>
</comment>